<evidence type="ECO:0000313" key="2">
    <source>
        <dbReference type="EMBL" id="RGE58116.1"/>
    </source>
</evidence>
<proteinExistence type="predicted"/>
<dbReference type="GO" id="GO:0032259">
    <property type="term" value="P:methylation"/>
    <property type="evidence" value="ECO:0007669"/>
    <property type="project" value="UniProtKB-KW"/>
</dbReference>
<sequence>MDGCLRTILCVYQENEMEQEKYYLAYEERYKTVYEAGIDHWGHETGDSVLNVYLAEWVKHYSLHGKMVIEFACGEGACGVILSRLGVKYTGVDIAPAAVERARDALRPYTDARVFPLDMVRHMPNDRYDAALDVMGLHMLVTDRDREKYLRHACGCLKKGAPMLFFRESFRTDAWEGRVETFEEWLRLTGEDYQTPKMRSARGKNEGKEVSIPFIPCRPRSREGYIRELESSGFHVDLVREMEQKRMCPSSVSVFTRKK</sequence>
<dbReference type="InterPro" id="IPR029063">
    <property type="entry name" value="SAM-dependent_MTases_sf"/>
</dbReference>
<feature type="domain" description="Methyltransferase" evidence="1">
    <location>
        <begin position="68"/>
        <end position="160"/>
    </location>
</feature>
<dbReference type="GO" id="GO:0008168">
    <property type="term" value="F:methyltransferase activity"/>
    <property type="evidence" value="ECO:0007669"/>
    <property type="project" value="UniProtKB-KW"/>
</dbReference>
<gene>
    <name evidence="2" type="ORF">DWY69_31270</name>
    <name evidence="3" type="ORF">DXC51_15775</name>
</gene>
<protein>
    <submittedName>
        <fullName evidence="2">Class I SAM-dependent methyltransferase</fullName>
    </submittedName>
</protein>
<dbReference type="EMBL" id="QVLU01000074">
    <property type="protein sequence ID" value="RGE58116.1"/>
    <property type="molecule type" value="Genomic_DNA"/>
</dbReference>
<keyword evidence="2" id="KW-0489">Methyltransferase</keyword>
<evidence type="ECO:0000313" key="3">
    <source>
        <dbReference type="EMBL" id="RGE58862.1"/>
    </source>
</evidence>
<dbReference type="SUPFAM" id="SSF53335">
    <property type="entry name" value="S-adenosyl-L-methionine-dependent methyltransferases"/>
    <property type="match status" value="1"/>
</dbReference>
<dbReference type="InterPro" id="IPR041698">
    <property type="entry name" value="Methyltransf_25"/>
</dbReference>
<dbReference type="EMBL" id="QVLV01000010">
    <property type="protein sequence ID" value="RGE58862.1"/>
    <property type="molecule type" value="Genomic_DNA"/>
</dbReference>
<accession>A0A3E3I144</accession>
<dbReference type="Pfam" id="PF13649">
    <property type="entry name" value="Methyltransf_25"/>
    <property type="match status" value="1"/>
</dbReference>
<reference evidence="2 5" key="1">
    <citation type="submission" date="2018-08" db="EMBL/GenBank/DDBJ databases">
        <title>A genome reference for cultivated species of the human gut microbiota.</title>
        <authorList>
            <person name="Zou Y."/>
            <person name="Xue W."/>
            <person name="Luo G."/>
        </authorList>
    </citation>
    <scope>NUCLEOTIDE SEQUENCE [LARGE SCALE GENOMIC DNA]</scope>
    <source>
        <strain evidence="2 5">AF26-4BH</strain>
        <strain evidence="3">TF05-5AC</strain>
    </source>
</reference>
<evidence type="ECO:0000313" key="5">
    <source>
        <dbReference type="Proteomes" id="UP000261166"/>
    </source>
</evidence>
<dbReference type="Gene3D" id="3.40.50.150">
    <property type="entry name" value="Vaccinia Virus protein VP39"/>
    <property type="match status" value="1"/>
</dbReference>
<organism evidence="2 5">
    <name type="scientific">Eisenbergiella massiliensis</name>
    <dbReference type="NCBI Taxonomy" id="1720294"/>
    <lineage>
        <taxon>Bacteria</taxon>
        <taxon>Bacillati</taxon>
        <taxon>Bacillota</taxon>
        <taxon>Clostridia</taxon>
        <taxon>Lachnospirales</taxon>
        <taxon>Lachnospiraceae</taxon>
        <taxon>Eisenbergiella</taxon>
    </lineage>
</organism>
<comment type="caution">
    <text evidence="2">The sequence shown here is derived from an EMBL/GenBank/DDBJ whole genome shotgun (WGS) entry which is preliminary data.</text>
</comment>
<name>A0A3E3I144_9FIRM</name>
<evidence type="ECO:0000259" key="1">
    <source>
        <dbReference type="Pfam" id="PF13649"/>
    </source>
</evidence>
<evidence type="ECO:0000313" key="4">
    <source>
        <dbReference type="Proteomes" id="UP000260812"/>
    </source>
</evidence>
<keyword evidence="2" id="KW-0808">Transferase</keyword>
<dbReference type="OrthoDB" id="9815644at2"/>
<dbReference type="Proteomes" id="UP000260812">
    <property type="component" value="Unassembled WGS sequence"/>
</dbReference>
<dbReference type="Proteomes" id="UP000261166">
    <property type="component" value="Unassembled WGS sequence"/>
</dbReference>
<dbReference type="AlphaFoldDB" id="A0A3E3I144"/>
<dbReference type="CDD" id="cd02440">
    <property type="entry name" value="AdoMet_MTases"/>
    <property type="match status" value="1"/>
</dbReference>
<keyword evidence="4" id="KW-1185">Reference proteome</keyword>